<name>V4B6I9_LOTGI</name>
<gene>
    <name evidence="9" type="ORF">LOTGIDRAFT_139267</name>
</gene>
<dbReference type="Pfam" id="PF01728">
    <property type="entry name" value="FtsJ"/>
    <property type="match status" value="1"/>
</dbReference>
<dbReference type="GO" id="GO:0005634">
    <property type="term" value="C:nucleus"/>
    <property type="evidence" value="ECO:0007669"/>
    <property type="project" value="TreeGrafter"/>
</dbReference>
<dbReference type="PROSITE" id="PS51614">
    <property type="entry name" value="SAM_MT_ADRIFT"/>
    <property type="match status" value="1"/>
</dbReference>
<sequence>MSSKQRSKRKRFDSCNSKLQQIDPASKEQVHKLFDKTFSYTVPTDVCWKIESTDGFELTETMVEMKKDLDVLKERLNNVKDSLSDKDIVSWHHHTKFMHIAGGIMHELKTAFHVELCTQAWCKFYEILNKFPIIPENCTEINSVHLCEAPGAFVSALNHQLKYRELQNHWQWVASTLCPYHEGNSLNYMIDDDWFIRETLDHWYFGQDGTGNLMNKKNIQALVDKVSHMNGIQLITADGSIGCQNSPAEQELLVSDLHYYETLSSLKLLEVGGSFVIKIFTMFEERTITLLYLLNTTFKQVSVFKPSTSKPGNSEVYIICEHYTAQLTSDTFQQIFDNEFEVNKPLYPESFLKQHVSCCQQFVNYQIEAIEVNIHTYKKLTTEDERWQTSLKEYCQELFITKYNLRRIPEYSQIITNKYSKVSIFNIF</sequence>
<reference evidence="9 10" key="1">
    <citation type="journal article" date="2013" name="Nature">
        <title>Insights into bilaterian evolution from three spiralian genomes.</title>
        <authorList>
            <person name="Simakov O."/>
            <person name="Marletaz F."/>
            <person name="Cho S.J."/>
            <person name="Edsinger-Gonzales E."/>
            <person name="Havlak P."/>
            <person name="Hellsten U."/>
            <person name="Kuo D.H."/>
            <person name="Larsson T."/>
            <person name="Lv J."/>
            <person name="Arendt D."/>
            <person name="Savage R."/>
            <person name="Osoegawa K."/>
            <person name="de Jong P."/>
            <person name="Grimwood J."/>
            <person name="Chapman J.A."/>
            <person name="Shapiro H."/>
            <person name="Aerts A."/>
            <person name="Otillar R.P."/>
            <person name="Terry A.Y."/>
            <person name="Boore J.L."/>
            <person name="Grigoriev I.V."/>
            <person name="Lindberg D.R."/>
            <person name="Seaver E.C."/>
            <person name="Weisblat D.A."/>
            <person name="Putnam N.H."/>
            <person name="Rokhsar D.S."/>
        </authorList>
    </citation>
    <scope>NUCLEOTIDE SEQUENCE [LARGE SCALE GENOMIC DNA]</scope>
</reference>
<dbReference type="GO" id="GO:0032259">
    <property type="term" value="P:methylation"/>
    <property type="evidence" value="ECO:0007669"/>
    <property type="project" value="UniProtKB-KW"/>
</dbReference>
<dbReference type="EC" id="2.1.1.296" evidence="1"/>
<dbReference type="PANTHER" id="PTHR16121">
    <property type="entry name" value="CAP-SPECIFIC MRNA (NUCLEOSIDE-2'-O-)-METHYLTRANSFERASE 1-RELATED"/>
    <property type="match status" value="1"/>
</dbReference>
<evidence type="ECO:0000256" key="4">
    <source>
        <dbReference type="ARBA" id="ARBA00022679"/>
    </source>
</evidence>
<dbReference type="GO" id="GO:0120550">
    <property type="term" value="F:methyltransferase cap2 activity"/>
    <property type="evidence" value="ECO:0007669"/>
    <property type="project" value="UniProtKB-EC"/>
</dbReference>
<protein>
    <recommendedName>
        <fullName evidence="2">Cap-specific mRNA (nucleoside-2'-O-)-methyltransferase 2</fullName>
        <ecNumber evidence="1">2.1.1.296</ecNumber>
    </recommendedName>
</protein>
<dbReference type="SUPFAM" id="SSF53335">
    <property type="entry name" value="S-adenosyl-L-methionine-dependent methyltransferases"/>
    <property type="match status" value="1"/>
</dbReference>
<feature type="binding site" evidence="7">
    <location>
        <position position="238"/>
    </location>
    <ligand>
        <name>S-adenosyl-L-methionine</name>
        <dbReference type="ChEBI" id="CHEBI:59789"/>
    </ligand>
</feature>
<feature type="binding site" evidence="7">
    <location>
        <position position="151"/>
    </location>
    <ligand>
        <name>S-adenosyl-L-methionine</name>
        <dbReference type="ChEBI" id="CHEBI:59789"/>
    </ligand>
</feature>
<dbReference type="GO" id="GO:0006370">
    <property type="term" value="P:7-methylguanosine mRNA capping"/>
    <property type="evidence" value="ECO:0007669"/>
    <property type="project" value="TreeGrafter"/>
</dbReference>
<evidence type="ECO:0000313" key="9">
    <source>
        <dbReference type="EMBL" id="ESP01692.1"/>
    </source>
</evidence>
<dbReference type="InterPro" id="IPR050851">
    <property type="entry name" value="mRNA_Cap_2O-Ribose_MeTrfase"/>
</dbReference>
<dbReference type="GO" id="GO:0004483">
    <property type="term" value="F:methyltransferase cap1 activity"/>
    <property type="evidence" value="ECO:0007669"/>
    <property type="project" value="UniProtKB-ARBA"/>
</dbReference>
<dbReference type="GeneID" id="20234167"/>
<feature type="active site" description="Proton acceptor" evidence="7">
    <location>
        <position position="278"/>
    </location>
</feature>
<organism evidence="9 10">
    <name type="scientific">Lottia gigantea</name>
    <name type="common">Giant owl limpet</name>
    <dbReference type="NCBI Taxonomy" id="225164"/>
    <lineage>
        <taxon>Eukaryota</taxon>
        <taxon>Metazoa</taxon>
        <taxon>Spiralia</taxon>
        <taxon>Lophotrochozoa</taxon>
        <taxon>Mollusca</taxon>
        <taxon>Gastropoda</taxon>
        <taxon>Patellogastropoda</taxon>
        <taxon>Lottioidea</taxon>
        <taxon>Lottiidae</taxon>
        <taxon>Lottia</taxon>
    </lineage>
</organism>
<dbReference type="KEGG" id="lgi:LOTGIDRAFT_139267"/>
<dbReference type="RefSeq" id="XP_009047582.1">
    <property type="nucleotide sequence ID" value="XM_009049334.1"/>
</dbReference>
<dbReference type="InterPro" id="IPR029063">
    <property type="entry name" value="SAM-dependent_MTases_sf"/>
</dbReference>
<keyword evidence="3 7" id="KW-0489">Methyltransferase</keyword>
<dbReference type="Proteomes" id="UP000030746">
    <property type="component" value="Unassembled WGS sequence"/>
</dbReference>
<dbReference type="STRING" id="225164.V4B6I9"/>
<dbReference type="AlphaFoldDB" id="V4B6I9"/>
<evidence type="ECO:0000313" key="10">
    <source>
        <dbReference type="Proteomes" id="UP000030746"/>
    </source>
</evidence>
<dbReference type="GO" id="GO:0005737">
    <property type="term" value="C:cytoplasm"/>
    <property type="evidence" value="ECO:0007669"/>
    <property type="project" value="TreeGrafter"/>
</dbReference>
<evidence type="ECO:0000256" key="6">
    <source>
        <dbReference type="ARBA" id="ARBA00049477"/>
    </source>
</evidence>
<dbReference type="CTD" id="20234167"/>
<dbReference type="OMA" id="SISICKM"/>
<dbReference type="HOGENOM" id="CLU_019427_1_1_1"/>
<evidence type="ECO:0000256" key="3">
    <source>
        <dbReference type="ARBA" id="ARBA00022603"/>
    </source>
</evidence>
<evidence type="ECO:0000259" key="8">
    <source>
        <dbReference type="PROSITE" id="PS51614"/>
    </source>
</evidence>
<keyword evidence="4 7" id="KW-0808">Transferase</keyword>
<accession>V4B6I9</accession>
<dbReference type="OrthoDB" id="429597at2759"/>
<dbReference type="PANTHER" id="PTHR16121:SF2">
    <property type="entry name" value="CAP-SPECIFIC MRNA (NUCLEOSIDE-2'-O-)-METHYLTRANSFERASE 2"/>
    <property type="match status" value="1"/>
</dbReference>
<evidence type="ECO:0000256" key="7">
    <source>
        <dbReference type="PROSITE-ProRule" id="PRU00946"/>
    </source>
</evidence>
<evidence type="ECO:0000256" key="1">
    <source>
        <dbReference type="ARBA" id="ARBA00012770"/>
    </source>
</evidence>
<evidence type="ECO:0000256" key="2">
    <source>
        <dbReference type="ARBA" id="ARBA00021134"/>
    </source>
</evidence>
<dbReference type="InterPro" id="IPR002877">
    <property type="entry name" value="RNA_MeTrfase_FtsJ_dom"/>
</dbReference>
<keyword evidence="10" id="KW-1185">Reference proteome</keyword>
<feature type="domain" description="Adrift-type SAM-dependent 2'-O-MTase" evidence="8">
    <location>
        <begin position="115"/>
        <end position="325"/>
    </location>
</feature>
<dbReference type="Gene3D" id="3.40.50.12760">
    <property type="match status" value="1"/>
</dbReference>
<feature type="binding site" evidence="7">
    <location>
        <position position="170"/>
    </location>
    <ligand>
        <name>S-adenosyl-L-methionine</name>
        <dbReference type="ChEBI" id="CHEBI:59789"/>
    </ligand>
</feature>
<dbReference type="InterPro" id="IPR025807">
    <property type="entry name" value="Adrift-typ_MeTrfase"/>
</dbReference>
<dbReference type="EMBL" id="KB200406">
    <property type="protein sequence ID" value="ESP01692.1"/>
    <property type="molecule type" value="Genomic_DNA"/>
</dbReference>
<keyword evidence="5 7" id="KW-0949">S-adenosyl-L-methionine</keyword>
<comment type="catalytic activity">
    <reaction evidence="6">
        <text>a 5'-end (N(7)-methyl 5'-triphosphoguanosine)-(2'-O-methyl-ribonucleoside)-(ribonucleotide) in mRNA + S-adenosyl-L-methionine = a 5'-end (N(7)-methyl 5'-triphosphoguanosine)-(2'-O-methyl-ribonucleoside)-(2'-O-methyl-ribonucleotide) in mRNA + S-adenosyl-L-homocysteine + H(+)</text>
        <dbReference type="Rhea" id="RHEA:67024"/>
        <dbReference type="Rhea" id="RHEA-COMP:17169"/>
        <dbReference type="Rhea" id="RHEA-COMP:17170"/>
        <dbReference type="ChEBI" id="CHEBI:15378"/>
        <dbReference type="ChEBI" id="CHEBI:57856"/>
        <dbReference type="ChEBI" id="CHEBI:59789"/>
        <dbReference type="ChEBI" id="CHEBI:167612"/>
        <dbReference type="ChEBI" id="CHEBI:167614"/>
        <dbReference type="EC" id="2.1.1.296"/>
    </reaction>
</comment>
<proteinExistence type="predicted"/>
<evidence type="ECO:0000256" key="5">
    <source>
        <dbReference type="ARBA" id="ARBA00022691"/>
    </source>
</evidence>